<feature type="domain" description="Quinolinate phosphoribosyl transferase N-terminal" evidence="15">
    <location>
        <begin position="23"/>
        <end position="107"/>
    </location>
</feature>
<dbReference type="InterPro" id="IPR037128">
    <property type="entry name" value="Quinolinate_PRibosylTase_N_sf"/>
</dbReference>
<comment type="function">
    <text evidence="1">Involved in the catabolism of quinolinic acid (QA).</text>
</comment>
<dbReference type="FunFam" id="3.20.20.70:FF:000030">
    <property type="entry name" value="Nicotinate-nucleotide pyrophosphorylase, carboxylating"/>
    <property type="match status" value="1"/>
</dbReference>
<reference evidence="16 17" key="1">
    <citation type="submission" date="2019-02" db="EMBL/GenBank/DDBJ databases">
        <title>Prokaryotic population dynamics and viral predation in marine succession experiment using metagenomics: the confinement effect.</title>
        <authorList>
            <person name="Haro-Moreno J.M."/>
            <person name="Rodriguez-Valera F."/>
            <person name="Lopez-Perez M."/>
        </authorList>
    </citation>
    <scope>NUCLEOTIDE SEQUENCE [LARGE SCALE GENOMIC DNA]</scope>
    <source>
        <strain evidence="16">MED-G157</strain>
    </source>
</reference>
<comment type="similarity">
    <text evidence="3 12">Belongs to the NadC/ModD family.</text>
</comment>
<evidence type="ECO:0000256" key="8">
    <source>
        <dbReference type="ARBA" id="ARBA00022679"/>
    </source>
</evidence>
<comment type="catalytic activity">
    <reaction evidence="10">
        <text>nicotinate beta-D-ribonucleotide + CO2 + diphosphate = quinolinate + 5-phospho-alpha-D-ribose 1-diphosphate + 2 H(+)</text>
        <dbReference type="Rhea" id="RHEA:12733"/>
        <dbReference type="ChEBI" id="CHEBI:15378"/>
        <dbReference type="ChEBI" id="CHEBI:16526"/>
        <dbReference type="ChEBI" id="CHEBI:29959"/>
        <dbReference type="ChEBI" id="CHEBI:33019"/>
        <dbReference type="ChEBI" id="CHEBI:57502"/>
        <dbReference type="ChEBI" id="CHEBI:58017"/>
        <dbReference type="EC" id="2.4.2.19"/>
    </reaction>
</comment>
<name>A0A520S4X7_9GAMM</name>
<dbReference type="AlphaFoldDB" id="A0A520S4X7"/>
<evidence type="ECO:0000256" key="4">
    <source>
        <dbReference type="ARBA" id="ARBA00011218"/>
    </source>
</evidence>
<keyword evidence="6" id="KW-0662">Pyridine nucleotide biosynthesis</keyword>
<dbReference type="GO" id="GO:0009435">
    <property type="term" value="P:NAD+ biosynthetic process"/>
    <property type="evidence" value="ECO:0007669"/>
    <property type="project" value="UniProtKB-UniPathway"/>
</dbReference>
<dbReference type="SUPFAM" id="SSF51690">
    <property type="entry name" value="Nicotinate/Quinolinate PRTase C-terminal domain-like"/>
    <property type="match status" value="1"/>
</dbReference>
<evidence type="ECO:0000256" key="7">
    <source>
        <dbReference type="ARBA" id="ARBA00022676"/>
    </source>
</evidence>
<evidence type="ECO:0000256" key="12">
    <source>
        <dbReference type="PIRNR" id="PIRNR006250"/>
    </source>
</evidence>
<dbReference type="PANTHER" id="PTHR32179">
    <property type="entry name" value="NICOTINATE-NUCLEOTIDE PYROPHOSPHORYLASE [CARBOXYLATING]"/>
    <property type="match status" value="1"/>
</dbReference>
<feature type="binding site" evidence="13">
    <location>
        <begin position="259"/>
        <end position="261"/>
    </location>
    <ligand>
        <name>substrate</name>
    </ligand>
</feature>
<dbReference type="Gene3D" id="3.90.1170.20">
    <property type="entry name" value="Quinolinate phosphoribosyl transferase, N-terminal domain"/>
    <property type="match status" value="1"/>
</dbReference>
<dbReference type="PANTHER" id="PTHR32179:SF3">
    <property type="entry name" value="NICOTINATE-NUCLEOTIDE PYROPHOSPHORYLASE [CARBOXYLATING]"/>
    <property type="match status" value="1"/>
</dbReference>
<keyword evidence="8 12" id="KW-0808">Transferase</keyword>
<dbReference type="PIRSF" id="PIRSF006250">
    <property type="entry name" value="NadC_ModD"/>
    <property type="match status" value="1"/>
</dbReference>
<feature type="binding site" evidence="13">
    <location>
        <begin position="130"/>
        <end position="132"/>
    </location>
    <ligand>
        <name>substrate</name>
    </ligand>
</feature>
<proteinExistence type="inferred from homology"/>
<evidence type="ECO:0000256" key="2">
    <source>
        <dbReference type="ARBA" id="ARBA00004893"/>
    </source>
</evidence>
<evidence type="ECO:0000313" key="16">
    <source>
        <dbReference type="EMBL" id="RZO77494.1"/>
    </source>
</evidence>
<feature type="binding site" evidence="13">
    <location>
        <position position="214"/>
    </location>
    <ligand>
        <name>substrate</name>
    </ligand>
</feature>
<dbReference type="InterPro" id="IPR002638">
    <property type="entry name" value="Quinolinate_PRibosylTrfase_C"/>
</dbReference>
<evidence type="ECO:0000256" key="13">
    <source>
        <dbReference type="PIRSR" id="PIRSR006250-1"/>
    </source>
</evidence>
<evidence type="ECO:0000256" key="10">
    <source>
        <dbReference type="ARBA" id="ARBA00047445"/>
    </source>
</evidence>
<dbReference type="InterPro" id="IPR013785">
    <property type="entry name" value="Aldolase_TIM"/>
</dbReference>
<evidence type="ECO:0000256" key="11">
    <source>
        <dbReference type="ARBA" id="ARBA00069173"/>
    </source>
</evidence>
<evidence type="ECO:0000256" key="3">
    <source>
        <dbReference type="ARBA" id="ARBA00009400"/>
    </source>
</evidence>
<comment type="pathway">
    <text evidence="2">Cofactor biosynthesis; NAD(+) biosynthesis; nicotinate D-ribonucleotide from quinolinate: step 1/1.</text>
</comment>
<dbReference type="InterPro" id="IPR027277">
    <property type="entry name" value="NadC/ModD"/>
</dbReference>
<dbReference type="Proteomes" id="UP000316199">
    <property type="component" value="Unassembled WGS sequence"/>
</dbReference>
<dbReference type="InterPro" id="IPR036068">
    <property type="entry name" value="Nicotinate_pribotase-like_C"/>
</dbReference>
<feature type="binding site" evidence="13">
    <location>
        <position position="164"/>
    </location>
    <ligand>
        <name>substrate</name>
    </ligand>
</feature>
<dbReference type="NCBIfam" id="TIGR00078">
    <property type="entry name" value="nadC"/>
    <property type="match status" value="1"/>
</dbReference>
<keyword evidence="7 12" id="KW-0328">Glycosyltransferase</keyword>
<feature type="binding site" evidence="13">
    <location>
        <position position="154"/>
    </location>
    <ligand>
        <name>substrate</name>
    </ligand>
</feature>
<organism evidence="16 17">
    <name type="scientific">OM182 bacterium</name>
    <dbReference type="NCBI Taxonomy" id="2510334"/>
    <lineage>
        <taxon>Bacteria</taxon>
        <taxon>Pseudomonadati</taxon>
        <taxon>Pseudomonadota</taxon>
        <taxon>Gammaproteobacteria</taxon>
        <taxon>OMG group</taxon>
        <taxon>OM182 clade</taxon>
    </lineage>
</organism>
<evidence type="ECO:0000256" key="5">
    <source>
        <dbReference type="ARBA" id="ARBA00011944"/>
    </source>
</evidence>
<dbReference type="GO" id="GO:0034213">
    <property type="term" value="P:quinolinate catabolic process"/>
    <property type="evidence" value="ECO:0007669"/>
    <property type="project" value="TreeGrafter"/>
</dbReference>
<dbReference type="EMBL" id="SHAG01000002">
    <property type="protein sequence ID" value="RZO77494.1"/>
    <property type="molecule type" value="Genomic_DNA"/>
</dbReference>
<dbReference type="InterPro" id="IPR022412">
    <property type="entry name" value="Quinolinate_PRibosylTrfase_N"/>
</dbReference>
<evidence type="ECO:0000259" key="14">
    <source>
        <dbReference type="Pfam" id="PF01729"/>
    </source>
</evidence>
<dbReference type="GO" id="GO:0005737">
    <property type="term" value="C:cytoplasm"/>
    <property type="evidence" value="ECO:0007669"/>
    <property type="project" value="TreeGrafter"/>
</dbReference>
<evidence type="ECO:0000313" key="17">
    <source>
        <dbReference type="Proteomes" id="UP000316199"/>
    </source>
</evidence>
<dbReference type="Pfam" id="PF01729">
    <property type="entry name" value="QRPTase_C"/>
    <property type="match status" value="1"/>
</dbReference>
<dbReference type="UniPathway" id="UPA00253">
    <property type="reaction ID" value="UER00331"/>
</dbReference>
<dbReference type="CDD" id="cd01572">
    <property type="entry name" value="QPRTase"/>
    <property type="match status" value="1"/>
</dbReference>
<protein>
    <recommendedName>
        <fullName evidence="11">Probable nicotinate-nucleotide pyrophosphorylase [carboxylating]</fullName>
        <ecNumber evidence="5">2.4.2.19</ecNumber>
    </recommendedName>
    <alternativeName>
        <fullName evidence="9">Quinolinate phosphoribosyltransferase [decarboxylating]</fullName>
    </alternativeName>
</protein>
<feature type="binding site" evidence="13">
    <location>
        <begin position="237"/>
        <end position="239"/>
    </location>
    <ligand>
        <name>substrate</name>
    </ligand>
</feature>
<comment type="subunit">
    <text evidence="4">Hexamer formed by 3 homodimers.</text>
</comment>
<sequence length="276" mass="30593">MNYYKNIDATVEAAIAEDVGTGDLTAYLINKDSISSAQVITREEAVICGRPWVDKVFELIDIDIRIDWLIDEGQVVNAGDIIFEIEGCTQKLLTAERTALNFLQTLSATATKTNKFCNLIAHTNAKLLDTRKTIPGLRLAQKYAVKKGGGYNHRAGLYDAFLIKENHITASGSIAEAARLARKTSPNSRLEIEVEDLDQLSLAMKCNPDWVMLDNFSIEDIRIAVKHTNKAIKLEASGGIETNEHLIRIAETEVDYISMGALTKHCQAVDFSMLFN</sequence>
<dbReference type="SUPFAM" id="SSF54675">
    <property type="entry name" value="Nicotinate/Quinolinate PRTase N-terminal domain-like"/>
    <property type="match status" value="1"/>
</dbReference>
<feature type="domain" description="Quinolinate phosphoribosyl transferase C-terminal" evidence="14">
    <location>
        <begin position="110"/>
        <end position="273"/>
    </location>
</feature>
<dbReference type="Gene3D" id="3.20.20.70">
    <property type="entry name" value="Aldolase class I"/>
    <property type="match status" value="1"/>
</dbReference>
<evidence type="ECO:0000256" key="6">
    <source>
        <dbReference type="ARBA" id="ARBA00022642"/>
    </source>
</evidence>
<dbReference type="InterPro" id="IPR004393">
    <property type="entry name" value="NadC"/>
</dbReference>
<dbReference type="FunFam" id="3.90.1170.20:FF:000001">
    <property type="entry name" value="Nicotinate-nucleotide diphosphorylase (Carboxylating)"/>
    <property type="match status" value="1"/>
</dbReference>
<dbReference type="EC" id="2.4.2.19" evidence="5"/>
<dbReference type="Pfam" id="PF02749">
    <property type="entry name" value="QRPTase_N"/>
    <property type="match status" value="1"/>
</dbReference>
<evidence type="ECO:0000259" key="15">
    <source>
        <dbReference type="Pfam" id="PF02749"/>
    </source>
</evidence>
<accession>A0A520S4X7</accession>
<gene>
    <name evidence="16" type="primary">nadC</name>
    <name evidence="16" type="ORF">EVA68_01185</name>
</gene>
<dbReference type="GO" id="GO:0004514">
    <property type="term" value="F:nicotinate-nucleotide diphosphorylase (carboxylating) activity"/>
    <property type="evidence" value="ECO:0007669"/>
    <property type="project" value="UniProtKB-EC"/>
</dbReference>
<evidence type="ECO:0000256" key="9">
    <source>
        <dbReference type="ARBA" id="ARBA00033102"/>
    </source>
</evidence>
<evidence type="ECO:0000256" key="1">
    <source>
        <dbReference type="ARBA" id="ARBA00003237"/>
    </source>
</evidence>
<comment type="caution">
    <text evidence="16">The sequence shown here is derived from an EMBL/GenBank/DDBJ whole genome shotgun (WGS) entry which is preliminary data.</text>
</comment>
<feature type="binding site" evidence="13">
    <location>
        <position position="97"/>
    </location>
    <ligand>
        <name>substrate</name>
    </ligand>
</feature>
<feature type="binding site" evidence="13">
    <location>
        <position position="193"/>
    </location>
    <ligand>
        <name>substrate</name>
    </ligand>
</feature>